<evidence type="ECO:0000256" key="4">
    <source>
        <dbReference type="RuleBase" id="RU000461"/>
    </source>
</evidence>
<comment type="cofactor">
    <cofactor evidence="1 3">
        <name>heme</name>
        <dbReference type="ChEBI" id="CHEBI:30413"/>
    </cofactor>
</comment>
<name>A0A383W6E6_TETOB</name>
<proteinExistence type="inferred from homology"/>
<sequence>MASAMPQVLSFLGQASLPELAIVTAIAGVLITVLINMRRGNKYDLDKVPGPWRKALPLVGNVLDCLRPDFHRVLLKWADEYGGIYRMKFLWHDTLIVTDPQALAVIMGRGEGAIDKAAIAYAPINRMCDPHGNANLLTSAANDSWKAVRKAVAVSFSIQHIKKKFPLVLGRVNQLVGRIAAQGPAASIDVDQAALRVTLDVIGLAGFGHDYDCVSQDVPAYDHLIRVLPRCFTEVMLRIANPLRPLFPTMFKYGPKGSAAFGAFQREMAKLLDNLQARGPPAEDDTDIGSQLVRVMNTHPELSRDRILSEIGILFVEGFETTGHTTSWTLFNIASVPGVQAKIAEELDCLGLLAKPGCPPPRELEWEDLKQLPYLTACAKEAMRMLPVVSVMGREPTKVTKVGPYTIPAGTIVGTPLFAIQNTIHNWDKPELFNPERWLDVPIETYVYNSRDAAAATGDMAAAASSSKRGITFMPFSEGPRNCVGQSLAKMEVMTLLVKLCANFTIELTPEMGGREGVRSRESTHLTLQSAGTHGIRCHLHPRARA</sequence>
<protein>
    <recommendedName>
        <fullName evidence="8">Cytochrome P450</fullName>
    </recommendedName>
</protein>
<dbReference type="PANTHER" id="PTHR24305">
    <property type="entry name" value="CYTOCHROME P450"/>
    <property type="match status" value="1"/>
</dbReference>
<dbReference type="GO" id="GO:0016705">
    <property type="term" value="F:oxidoreductase activity, acting on paired donors, with incorporation or reduction of molecular oxygen"/>
    <property type="evidence" value="ECO:0007669"/>
    <property type="project" value="InterPro"/>
</dbReference>
<comment type="similarity">
    <text evidence="2 4">Belongs to the cytochrome P450 family.</text>
</comment>
<feature type="binding site" description="axial binding residue" evidence="3">
    <location>
        <position position="483"/>
    </location>
    <ligand>
        <name>heme</name>
        <dbReference type="ChEBI" id="CHEBI:30413"/>
    </ligand>
    <ligandPart>
        <name>Fe</name>
        <dbReference type="ChEBI" id="CHEBI:18248"/>
    </ligandPart>
</feature>
<evidence type="ECO:0000256" key="1">
    <source>
        <dbReference type="ARBA" id="ARBA00001971"/>
    </source>
</evidence>
<keyword evidence="5" id="KW-0472">Membrane</keyword>
<dbReference type="Pfam" id="PF00067">
    <property type="entry name" value="p450"/>
    <property type="match status" value="1"/>
</dbReference>
<dbReference type="EMBL" id="FNXT01001150">
    <property type="protein sequence ID" value="SZX72712.1"/>
    <property type="molecule type" value="Genomic_DNA"/>
</dbReference>
<accession>A0A383W6E6</accession>
<evidence type="ECO:0000313" key="6">
    <source>
        <dbReference type="EMBL" id="SZX72712.1"/>
    </source>
</evidence>
<gene>
    <name evidence="6" type="ORF">BQ4739_LOCUS12859</name>
</gene>
<dbReference type="CDD" id="cd00302">
    <property type="entry name" value="cytochrome_P450"/>
    <property type="match status" value="1"/>
</dbReference>
<evidence type="ECO:0008006" key="8">
    <source>
        <dbReference type="Google" id="ProtNLM"/>
    </source>
</evidence>
<dbReference type="PANTHER" id="PTHR24305:SF166">
    <property type="entry name" value="CYTOCHROME P450 12A4, MITOCHONDRIAL-RELATED"/>
    <property type="match status" value="1"/>
</dbReference>
<evidence type="ECO:0000256" key="3">
    <source>
        <dbReference type="PIRSR" id="PIRSR602401-1"/>
    </source>
</evidence>
<dbReference type="PRINTS" id="PR00385">
    <property type="entry name" value="P450"/>
</dbReference>
<feature type="transmembrane region" description="Helical" evidence="5">
    <location>
        <begin position="20"/>
        <end position="37"/>
    </location>
</feature>
<dbReference type="GO" id="GO:0020037">
    <property type="term" value="F:heme binding"/>
    <property type="evidence" value="ECO:0007669"/>
    <property type="project" value="InterPro"/>
</dbReference>
<keyword evidence="5" id="KW-0812">Transmembrane</keyword>
<dbReference type="InterPro" id="IPR001128">
    <property type="entry name" value="Cyt_P450"/>
</dbReference>
<keyword evidence="3 4" id="KW-0479">Metal-binding</keyword>
<dbReference type="Gene3D" id="1.10.630.10">
    <property type="entry name" value="Cytochrome P450"/>
    <property type="match status" value="1"/>
</dbReference>
<evidence type="ECO:0000256" key="2">
    <source>
        <dbReference type="ARBA" id="ARBA00010617"/>
    </source>
</evidence>
<dbReference type="InterPro" id="IPR017972">
    <property type="entry name" value="Cyt_P450_CS"/>
</dbReference>
<reference evidence="6 7" key="1">
    <citation type="submission" date="2016-10" db="EMBL/GenBank/DDBJ databases">
        <authorList>
            <person name="Cai Z."/>
        </authorList>
    </citation>
    <scope>NUCLEOTIDE SEQUENCE [LARGE SCALE GENOMIC DNA]</scope>
</reference>
<dbReference type="Proteomes" id="UP000256970">
    <property type="component" value="Unassembled WGS sequence"/>
</dbReference>
<dbReference type="SUPFAM" id="SSF48264">
    <property type="entry name" value="Cytochrome P450"/>
    <property type="match status" value="1"/>
</dbReference>
<evidence type="ECO:0000256" key="5">
    <source>
        <dbReference type="SAM" id="Phobius"/>
    </source>
</evidence>
<dbReference type="InterPro" id="IPR050121">
    <property type="entry name" value="Cytochrome_P450_monoxygenase"/>
</dbReference>
<keyword evidence="3 4" id="KW-0349">Heme</keyword>
<dbReference type="InterPro" id="IPR036396">
    <property type="entry name" value="Cyt_P450_sf"/>
</dbReference>
<keyword evidence="4" id="KW-0560">Oxidoreductase</keyword>
<keyword evidence="4" id="KW-0503">Monooxygenase</keyword>
<organism evidence="6 7">
    <name type="scientific">Tetradesmus obliquus</name>
    <name type="common">Green alga</name>
    <name type="synonym">Acutodesmus obliquus</name>
    <dbReference type="NCBI Taxonomy" id="3088"/>
    <lineage>
        <taxon>Eukaryota</taxon>
        <taxon>Viridiplantae</taxon>
        <taxon>Chlorophyta</taxon>
        <taxon>core chlorophytes</taxon>
        <taxon>Chlorophyceae</taxon>
        <taxon>CS clade</taxon>
        <taxon>Sphaeropleales</taxon>
        <taxon>Scenedesmaceae</taxon>
        <taxon>Tetradesmus</taxon>
    </lineage>
</organism>
<keyword evidence="3 4" id="KW-0408">Iron</keyword>
<keyword evidence="7" id="KW-1185">Reference proteome</keyword>
<dbReference type="PRINTS" id="PR00463">
    <property type="entry name" value="EP450I"/>
</dbReference>
<dbReference type="PROSITE" id="PS00086">
    <property type="entry name" value="CYTOCHROME_P450"/>
    <property type="match status" value="1"/>
</dbReference>
<dbReference type="GO" id="GO:0005506">
    <property type="term" value="F:iron ion binding"/>
    <property type="evidence" value="ECO:0007669"/>
    <property type="project" value="InterPro"/>
</dbReference>
<dbReference type="InterPro" id="IPR002401">
    <property type="entry name" value="Cyt_P450_E_grp-I"/>
</dbReference>
<evidence type="ECO:0000313" key="7">
    <source>
        <dbReference type="Proteomes" id="UP000256970"/>
    </source>
</evidence>
<keyword evidence="5" id="KW-1133">Transmembrane helix</keyword>
<dbReference type="GO" id="GO:0004497">
    <property type="term" value="F:monooxygenase activity"/>
    <property type="evidence" value="ECO:0007669"/>
    <property type="project" value="UniProtKB-KW"/>
</dbReference>
<dbReference type="STRING" id="3088.A0A383W6E6"/>
<dbReference type="AlphaFoldDB" id="A0A383W6E6"/>